<dbReference type="GO" id="GO:0043023">
    <property type="term" value="F:ribosomal large subunit binding"/>
    <property type="evidence" value="ECO:0007669"/>
    <property type="project" value="TreeGrafter"/>
</dbReference>
<dbReference type="OrthoDB" id="407355at2759"/>
<protein>
    <recommendedName>
        <fullName evidence="5">Ribosome recycling factor domain-containing protein</fullName>
    </recommendedName>
</protein>
<evidence type="ECO:0000259" key="5">
    <source>
        <dbReference type="Pfam" id="PF01765"/>
    </source>
</evidence>
<gene>
    <name evidence="6" type="ORF">A1O9_09490</name>
</gene>
<dbReference type="PANTHER" id="PTHR20982:SF3">
    <property type="entry name" value="MITOCHONDRIAL RIBOSOME RECYCLING FACTOR PSEUDO 1"/>
    <property type="match status" value="1"/>
</dbReference>
<comment type="similarity">
    <text evidence="1">Belongs to the RRF family.</text>
</comment>
<dbReference type="InterPro" id="IPR002661">
    <property type="entry name" value="Ribosome_recyc_fac"/>
</dbReference>
<keyword evidence="2" id="KW-0648">Protein biosynthesis</keyword>
<dbReference type="GO" id="GO:0005739">
    <property type="term" value="C:mitochondrion"/>
    <property type="evidence" value="ECO:0007669"/>
    <property type="project" value="TreeGrafter"/>
</dbReference>
<dbReference type="AlphaFoldDB" id="A0A072P2L2"/>
<organism evidence="6 7">
    <name type="scientific">Exophiala aquamarina CBS 119918</name>
    <dbReference type="NCBI Taxonomy" id="1182545"/>
    <lineage>
        <taxon>Eukaryota</taxon>
        <taxon>Fungi</taxon>
        <taxon>Dikarya</taxon>
        <taxon>Ascomycota</taxon>
        <taxon>Pezizomycotina</taxon>
        <taxon>Eurotiomycetes</taxon>
        <taxon>Chaetothyriomycetidae</taxon>
        <taxon>Chaetothyriales</taxon>
        <taxon>Herpotrichiellaceae</taxon>
        <taxon>Exophiala</taxon>
    </lineage>
</organism>
<keyword evidence="7" id="KW-1185">Reference proteome</keyword>
<dbReference type="Gene3D" id="1.10.132.20">
    <property type="entry name" value="Ribosome-recycling factor"/>
    <property type="match status" value="1"/>
</dbReference>
<reference evidence="6 7" key="1">
    <citation type="submission" date="2013-03" db="EMBL/GenBank/DDBJ databases">
        <title>The Genome Sequence of Exophiala aquamarina CBS 119918.</title>
        <authorList>
            <consortium name="The Broad Institute Genomics Platform"/>
            <person name="Cuomo C."/>
            <person name="de Hoog S."/>
            <person name="Gorbushina A."/>
            <person name="Walker B."/>
            <person name="Young S.K."/>
            <person name="Zeng Q."/>
            <person name="Gargeya S."/>
            <person name="Fitzgerald M."/>
            <person name="Haas B."/>
            <person name="Abouelleil A."/>
            <person name="Allen A.W."/>
            <person name="Alvarado L."/>
            <person name="Arachchi H.M."/>
            <person name="Berlin A.M."/>
            <person name="Chapman S.B."/>
            <person name="Gainer-Dewar J."/>
            <person name="Goldberg J."/>
            <person name="Griggs A."/>
            <person name="Gujja S."/>
            <person name="Hansen M."/>
            <person name="Howarth C."/>
            <person name="Imamovic A."/>
            <person name="Ireland A."/>
            <person name="Larimer J."/>
            <person name="McCowan C."/>
            <person name="Murphy C."/>
            <person name="Pearson M."/>
            <person name="Poon T.W."/>
            <person name="Priest M."/>
            <person name="Roberts A."/>
            <person name="Saif S."/>
            <person name="Shea T."/>
            <person name="Sisk P."/>
            <person name="Sykes S."/>
            <person name="Wortman J."/>
            <person name="Nusbaum C."/>
            <person name="Birren B."/>
        </authorList>
    </citation>
    <scope>NUCLEOTIDE SEQUENCE [LARGE SCALE GENOMIC DNA]</scope>
    <source>
        <strain evidence="6 7">CBS 119918</strain>
    </source>
</reference>
<dbReference type="GO" id="GO:0006412">
    <property type="term" value="P:translation"/>
    <property type="evidence" value="ECO:0007669"/>
    <property type="project" value="UniProtKB-KW"/>
</dbReference>
<dbReference type="SUPFAM" id="SSF55194">
    <property type="entry name" value="Ribosome recycling factor, RRF"/>
    <property type="match status" value="1"/>
</dbReference>
<dbReference type="InterPro" id="IPR036191">
    <property type="entry name" value="RRF_sf"/>
</dbReference>
<evidence type="ECO:0000313" key="7">
    <source>
        <dbReference type="Proteomes" id="UP000027920"/>
    </source>
</evidence>
<dbReference type="Proteomes" id="UP000027920">
    <property type="component" value="Unassembled WGS sequence"/>
</dbReference>
<dbReference type="EMBL" id="AMGV01000010">
    <property type="protein sequence ID" value="KEF54324.1"/>
    <property type="molecule type" value="Genomic_DNA"/>
</dbReference>
<evidence type="ECO:0000256" key="2">
    <source>
        <dbReference type="ARBA" id="ARBA00022917"/>
    </source>
</evidence>
<dbReference type="RefSeq" id="XP_013256914.1">
    <property type="nucleotide sequence ID" value="XM_013401460.1"/>
</dbReference>
<evidence type="ECO:0000256" key="3">
    <source>
        <dbReference type="ARBA" id="ARBA00024909"/>
    </source>
</evidence>
<dbReference type="Gene3D" id="3.30.1360.40">
    <property type="match status" value="1"/>
</dbReference>
<proteinExistence type="inferred from homology"/>
<dbReference type="PANTHER" id="PTHR20982">
    <property type="entry name" value="RIBOSOME RECYCLING FACTOR"/>
    <property type="match status" value="1"/>
</dbReference>
<dbReference type="Pfam" id="PF01765">
    <property type="entry name" value="RRF"/>
    <property type="match status" value="1"/>
</dbReference>
<name>A0A072P2L2_9EURO</name>
<feature type="domain" description="Ribosome recycling factor" evidence="5">
    <location>
        <begin position="126"/>
        <end position="299"/>
    </location>
</feature>
<dbReference type="GeneID" id="25284399"/>
<evidence type="ECO:0000256" key="4">
    <source>
        <dbReference type="SAM" id="MobiDB-lite"/>
    </source>
</evidence>
<dbReference type="HOGENOM" id="CLU_057161_0_0_1"/>
<comment type="caution">
    <text evidence="6">The sequence shown here is derived from an EMBL/GenBank/DDBJ whole genome shotgun (WGS) entry which is preliminary data.</text>
</comment>
<evidence type="ECO:0000313" key="6">
    <source>
        <dbReference type="EMBL" id="KEF54324.1"/>
    </source>
</evidence>
<dbReference type="InterPro" id="IPR023584">
    <property type="entry name" value="Ribosome_recyc_fac_dom"/>
</dbReference>
<evidence type="ECO:0000256" key="1">
    <source>
        <dbReference type="ARBA" id="ARBA00005912"/>
    </source>
</evidence>
<feature type="compositionally biased region" description="Basic and acidic residues" evidence="4">
    <location>
        <begin position="81"/>
        <end position="100"/>
    </location>
</feature>
<sequence length="301" mass="33277">MPPRSRGPDLQPISLLLASTNLQSRSSTSSICRQCRRLLRQQRQQPLYDSLATRPFSTSPGFQKKSSASSKSARSSPDVTSQKEKSKRIPDNTSTKEKDAEIDPYDFRVLEQGIASAIARLKDALLKTRDAGRITPVMVEELPVDLNVKGKETHGASPHKERTKIGDLASVVPKTGRMLQIFCAEEAHVKPITSALQASSHSLAPQPDNHNPLVILIPVPPATAETRAQAKAEAKKCFERASNDVRNARGDAQKRHRKMELGKLVIVDELRKAHKQMEEVVRKGQDEAKKVFEQAVKSLDA</sequence>
<accession>A0A072P2L2</accession>
<comment type="function">
    <text evidence="3">Necessary for protein synthesis in mitochondria. Functions as a ribosome recycling factor in mitochondria.</text>
</comment>
<feature type="compositionally biased region" description="Low complexity" evidence="4">
    <location>
        <begin position="64"/>
        <end position="76"/>
    </location>
</feature>
<feature type="region of interest" description="Disordered" evidence="4">
    <location>
        <begin position="43"/>
        <end position="100"/>
    </location>
</feature>
<dbReference type="STRING" id="1182545.A0A072P2L2"/>
<dbReference type="VEuPathDB" id="FungiDB:A1O9_09490"/>